<dbReference type="RefSeq" id="WP_075757661.1">
    <property type="nucleotide sequence ID" value="NZ_CP146991.1"/>
</dbReference>
<sequence length="73" mass="8594">MEYIRIATIEDEFEAQILTSILAERQIKHYLKSFHDSAYDGLFQKNYGWGALFAPKDNEQEILEIIEDIRKSV</sequence>
<accession>A0ABM9W4P1</accession>
<evidence type="ECO:0000313" key="1">
    <source>
        <dbReference type="EMBL" id="CVK20115.1"/>
    </source>
</evidence>
<reference evidence="1 2" key="1">
    <citation type="submission" date="2016-01" db="EMBL/GenBank/DDBJ databases">
        <authorList>
            <person name="Brown R."/>
        </authorList>
    </citation>
    <scope>NUCLEOTIDE SEQUENCE [LARGE SCALE GENOMIC DNA]</scope>
    <source>
        <strain evidence="1">Sporomusa sphaeroides DSM 2875</strain>
    </source>
</reference>
<proteinExistence type="predicted"/>
<protein>
    <recommendedName>
        <fullName evidence="3">DUF2007 domain-containing protein</fullName>
    </recommendedName>
</protein>
<gene>
    <name evidence="1" type="ORF">SSPH_02782</name>
</gene>
<evidence type="ECO:0008006" key="3">
    <source>
        <dbReference type="Google" id="ProtNLM"/>
    </source>
</evidence>
<organism evidence="1 2">
    <name type="scientific">Sporomusa sphaeroides DSM 2875</name>
    <dbReference type="NCBI Taxonomy" id="1337886"/>
    <lineage>
        <taxon>Bacteria</taxon>
        <taxon>Bacillati</taxon>
        <taxon>Bacillota</taxon>
        <taxon>Negativicutes</taxon>
        <taxon>Selenomonadales</taxon>
        <taxon>Sporomusaceae</taxon>
        <taxon>Sporomusa</taxon>
    </lineage>
</organism>
<comment type="caution">
    <text evidence="1">The sequence shown here is derived from an EMBL/GenBank/DDBJ whole genome shotgun (WGS) entry which is preliminary data.</text>
</comment>
<evidence type="ECO:0000313" key="2">
    <source>
        <dbReference type="Proteomes" id="UP000245702"/>
    </source>
</evidence>
<keyword evidence="2" id="KW-1185">Reference proteome</keyword>
<dbReference type="Proteomes" id="UP000245702">
    <property type="component" value="Unassembled WGS sequence"/>
</dbReference>
<dbReference type="EMBL" id="FCOW01000014">
    <property type="protein sequence ID" value="CVK20115.1"/>
    <property type="molecule type" value="Genomic_DNA"/>
</dbReference>
<name>A0ABM9W4P1_9FIRM</name>